<dbReference type="PATRIC" id="fig|2041.4.peg.3101"/>
<reference evidence="1 2" key="1">
    <citation type="journal article" date="1991" name="Int. J. Syst. Bacteriol.">
        <title>Description of the erythromycin-producing bacterium Arthrobacter sp. strain NRRL B-3381 as Aeromicrobium erythreum gen. nov., sp. nov.</title>
        <authorList>
            <person name="Miller E.S."/>
            <person name="Woese C.R."/>
            <person name="Brenner S."/>
        </authorList>
    </citation>
    <scope>NUCLEOTIDE SEQUENCE [LARGE SCALE GENOMIC DNA]</scope>
    <source>
        <strain evidence="1 2">AR18</strain>
    </source>
</reference>
<dbReference type="OrthoDB" id="3399139at2"/>
<evidence type="ECO:0008006" key="3">
    <source>
        <dbReference type="Google" id="ProtNLM"/>
    </source>
</evidence>
<name>A0A0U4CTA7_9ACTN</name>
<dbReference type="KEGG" id="aer:AERYTH_14840"/>
<protein>
    <recommendedName>
        <fullName evidence="3">Sucrase ferredoxin</fullName>
    </recommendedName>
</protein>
<sequence length="301" mass="32367">MADLDDLCAARARVRADPLPGTALHVQRLLLVEHQGPWPFHALESEGLDPDVVARLVEATREAGGRTVLIRRPGRRSDADGPRAWAVVDVPAGRLRWGTWTEPADLLDSCPVLREPADHDGWTDEPAVLVCAHGRHDTCCAVRGRPVAAALAERFGDAVWECSHVGGDRFAANVVVVPDTTYYGGLDDDTSLDVIDEHLAGRVTPWALRGSSAMPPVAQAAAVAVHERWGPAGPRDVQCVEVTALAGDRWRVRLSCDGILPPRVVADVRAVQREAAVLTCQAPRATSARAFVVDALEPDGR</sequence>
<dbReference type="InterPro" id="IPR009737">
    <property type="entry name" value="Aim32/Apd1-like"/>
</dbReference>
<dbReference type="Pfam" id="PF06999">
    <property type="entry name" value="Suc_Fer-like"/>
    <property type="match status" value="1"/>
</dbReference>
<keyword evidence="2" id="KW-1185">Reference proteome</keyword>
<dbReference type="PANTHER" id="PTHR31902:SF22">
    <property type="entry name" value="SLL1203 PROTEIN"/>
    <property type="match status" value="1"/>
</dbReference>
<evidence type="ECO:0000313" key="2">
    <source>
        <dbReference type="Proteomes" id="UP000067689"/>
    </source>
</evidence>
<accession>A0A0U4CTA7</accession>
<dbReference type="AlphaFoldDB" id="A0A0U4CTA7"/>
<dbReference type="STRING" id="2041.AERYTH_14840"/>
<dbReference type="RefSeq" id="WP_067860301.1">
    <property type="nucleotide sequence ID" value="NZ_CP011502.1"/>
</dbReference>
<organism evidence="1 2">
    <name type="scientific">Aeromicrobium erythreum</name>
    <dbReference type="NCBI Taxonomy" id="2041"/>
    <lineage>
        <taxon>Bacteria</taxon>
        <taxon>Bacillati</taxon>
        <taxon>Actinomycetota</taxon>
        <taxon>Actinomycetes</taxon>
        <taxon>Propionibacteriales</taxon>
        <taxon>Nocardioidaceae</taxon>
        <taxon>Aeromicrobium</taxon>
    </lineage>
</organism>
<gene>
    <name evidence="1" type="ORF">AERYTH_14840</name>
</gene>
<dbReference type="PANTHER" id="PTHR31902">
    <property type="entry name" value="ACTIN PATCHES DISTAL PROTEIN 1"/>
    <property type="match status" value="1"/>
</dbReference>
<evidence type="ECO:0000313" key="1">
    <source>
        <dbReference type="EMBL" id="ALX05884.1"/>
    </source>
</evidence>
<dbReference type="InterPro" id="IPR036249">
    <property type="entry name" value="Thioredoxin-like_sf"/>
</dbReference>
<dbReference type="EMBL" id="CP011502">
    <property type="protein sequence ID" value="ALX05884.1"/>
    <property type="molecule type" value="Genomic_DNA"/>
</dbReference>
<proteinExistence type="predicted"/>
<dbReference type="Gene3D" id="3.40.30.10">
    <property type="entry name" value="Glutaredoxin"/>
    <property type="match status" value="1"/>
</dbReference>
<dbReference type="SUPFAM" id="SSF52833">
    <property type="entry name" value="Thioredoxin-like"/>
    <property type="match status" value="1"/>
</dbReference>
<dbReference type="Proteomes" id="UP000067689">
    <property type="component" value="Chromosome"/>
</dbReference>